<dbReference type="Gene3D" id="3.40.50.280">
    <property type="entry name" value="Cobalamin-binding domain"/>
    <property type="match status" value="1"/>
</dbReference>
<keyword evidence="3" id="KW-0479">Metal-binding</keyword>
<dbReference type="GO" id="GO:0005829">
    <property type="term" value="C:cytosol"/>
    <property type="evidence" value="ECO:0007669"/>
    <property type="project" value="TreeGrafter"/>
</dbReference>
<dbReference type="GO" id="GO:0031419">
    <property type="term" value="F:cobalamin binding"/>
    <property type="evidence" value="ECO:0007669"/>
    <property type="project" value="InterPro"/>
</dbReference>
<dbReference type="GO" id="GO:0051536">
    <property type="term" value="F:iron-sulfur cluster binding"/>
    <property type="evidence" value="ECO:0007669"/>
    <property type="project" value="UniProtKB-KW"/>
</dbReference>
<dbReference type="SFLD" id="SFLDS00029">
    <property type="entry name" value="Radical_SAM"/>
    <property type="match status" value="1"/>
</dbReference>
<dbReference type="Proteomes" id="UP001198163">
    <property type="component" value="Unassembled WGS sequence"/>
</dbReference>
<proteinExistence type="predicted"/>
<feature type="domain" description="B12-binding" evidence="6">
    <location>
        <begin position="4"/>
        <end position="160"/>
    </location>
</feature>
<dbReference type="PANTHER" id="PTHR43409">
    <property type="entry name" value="ANAEROBIC MAGNESIUM-PROTOPORPHYRIN IX MONOMETHYL ESTER CYCLASE-RELATED"/>
    <property type="match status" value="1"/>
</dbReference>
<keyword evidence="4" id="KW-0408">Iron</keyword>
<evidence type="ECO:0000256" key="2">
    <source>
        <dbReference type="ARBA" id="ARBA00022691"/>
    </source>
</evidence>
<reference evidence="8" key="1">
    <citation type="submission" date="2021-08" db="EMBL/GenBank/DDBJ databases">
        <title>Comparative analyses of Brucepasteria parasyntrophica and Teretinema zuelzerae.</title>
        <authorList>
            <person name="Song Y."/>
            <person name="Brune A."/>
        </authorList>
    </citation>
    <scope>NUCLEOTIDE SEQUENCE</scope>
    <source>
        <strain evidence="8">DSM 1903</strain>
    </source>
</reference>
<keyword evidence="9" id="KW-1185">Reference proteome</keyword>
<dbReference type="InterPro" id="IPR007197">
    <property type="entry name" value="rSAM"/>
</dbReference>
<dbReference type="EMBL" id="JAINWA010000003">
    <property type="protein sequence ID" value="MCD1654975.1"/>
    <property type="molecule type" value="Genomic_DNA"/>
</dbReference>
<dbReference type="InterPro" id="IPR006638">
    <property type="entry name" value="Elp3/MiaA/NifB-like_rSAM"/>
</dbReference>
<dbReference type="AlphaFoldDB" id="A0AAE3EIP3"/>
<dbReference type="InterPro" id="IPR023404">
    <property type="entry name" value="rSAM_horseshoe"/>
</dbReference>
<dbReference type="InterPro" id="IPR058240">
    <property type="entry name" value="rSAM_sf"/>
</dbReference>
<dbReference type="CDD" id="cd01335">
    <property type="entry name" value="Radical_SAM"/>
    <property type="match status" value="1"/>
</dbReference>
<evidence type="ECO:0000256" key="4">
    <source>
        <dbReference type="ARBA" id="ARBA00023004"/>
    </source>
</evidence>
<gene>
    <name evidence="8" type="ORF">K7J14_09715</name>
</gene>
<keyword evidence="2" id="KW-0949">S-adenosyl-L-methionine</keyword>
<evidence type="ECO:0000256" key="5">
    <source>
        <dbReference type="ARBA" id="ARBA00023014"/>
    </source>
</evidence>
<accession>A0AAE3EIP3</accession>
<name>A0AAE3EIP3_9SPIR</name>
<evidence type="ECO:0000256" key="3">
    <source>
        <dbReference type="ARBA" id="ARBA00022723"/>
    </source>
</evidence>
<comment type="cofactor">
    <cofactor evidence="1">
        <name>[4Fe-4S] cluster</name>
        <dbReference type="ChEBI" id="CHEBI:49883"/>
    </cofactor>
</comment>
<dbReference type="GO" id="GO:0046872">
    <property type="term" value="F:metal ion binding"/>
    <property type="evidence" value="ECO:0007669"/>
    <property type="project" value="UniProtKB-KW"/>
</dbReference>
<dbReference type="InterPro" id="IPR051198">
    <property type="entry name" value="BchE-like"/>
</dbReference>
<dbReference type="RefSeq" id="WP_230755681.1">
    <property type="nucleotide sequence ID" value="NZ_JAINWA010000003.1"/>
</dbReference>
<evidence type="ECO:0000313" key="8">
    <source>
        <dbReference type="EMBL" id="MCD1654975.1"/>
    </source>
</evidence>
<dbReference type="InterPro" id="IPR006158">
    <property type="entry name" value="Cobalamin-bd"/>
</dbReference>
<comment type="caution">
    <text evidence="8">The sequence shown here is derived from an EMBL/GenBank/DDBJ whole genome shotgun (WGS) entry which is preliminary data.</text>
</comment>
<dbReference type="PROSITE" id="PS51332">
    <property type="entry name" value="B12_BINDING"/>
    <property type="match status" value="1"/>
</dbReference>
<dbReference type="SMART" id="SM00729">
    <property type="entry name" value="Elp3"/>
    <property type="match status" value="1"/>
</dbReference>
<dbReference type="SUPFAM" id="SSF102114">
    <property type="entry name" value="Radical SAM enzymes"/>
    <property type="match status" value="1"/>
</dbReference>
<dbReference type="Pfam" id="PF04055">
    <property type="entry name" value="Radical_SAM"/>
    <property type="match status" value="1"/>
</dbReference>
<evidence type="ECO:0000259" key="6">
    <source>
        <dbReference type="PROSITE" id="PS51332"/>
    </source>
</evidence>
<dbReference type="GO" id="GO:0003824">
    <property type="term" value="F:catalytic activity"/>
    <property type="evidence" value="ECO:0007669"/>
    <property type="project" value="InterPro"/>
</dbReference>
<dbReference type="SFLD" id="SFLDG01082">
    <property type="entry name" value="B12-binding_domain_containing"/>
    <property type="match status" value="1"/>
</dbReference>
<protein>
    <submittedName>
        <fullName evidence="8">Radical SAM protein</fullName>
    </submittedName>
</protein>
<feature type="domain" description="Radical SAM core" evidence="7">
    <location>
        <begin position="192"/>
        <end position="422"/>
    </location>
</feature>
<organism evidence="8 9">
    <name type="scientific">Teretinema zuelzerae</name>
    <dbReference type="NCBI Taxonomy" id="156"/>
    <lineage>
        <taxon>Bacteria</taxon>
        <taxon>Pseudomonadati</taxon>
        <taxon>Spirochaetota</taxon>
        <taxon>Spirochaetia</taxon>
        <taxon>Spirochaetales</taxon>
        <taxon>Treponemataceae</taxon>
        <taxon>Teretinema</taxon>
    </lineage>
</organism>
<dbReference type="Gene3D" id="3.80.30.20">
    <property type="entry name" value="tm_1862 like domain"/>
    <property type="match status" value="1"/>
</dbReference>
<evidence type="ECO:0000313" key="9">
    <source>
        <dbReference type="Proteomes" id="UP001198163"/>
    </source>
</evidence>
<keyword evidence="5" id="KW-0411">Iron-sulfur</keyword>
<dbReference type="PANTHER" id="PTHR43409:SF16">
    <property type="entry name" value="SLR0320 PROTEIN"/>
    <property type="match status" value="1"/>
</dbReference>
<dbReference type="PROSITE" id="PS51918">
    <property type="entry name" value="RADICAL_SAM"/>
    <property type="match status" value="1"/>
</dbReference>
<evidence type="ECO:0000259" key="7">
    <source>
        <dbReference type="PROSITE" id="PS51918"/>
    </source>
</evidence>
<dbReference type="PROSITE" id="PS51257">
    <property type="entry name" value="PROKAR_LIPOPROTEIN"/>
    <property type="match status" value="1"/>
</dbReference>
<evidence type="ECO:0000256" key="1">
    <source>
        <dbReference type="ARBA" id="ARBA00001966"/>
    </source>
</evidence>
<sequence>MNATPKAVAAFVSLQVQSSFQALPLGAACIASAVKADTFLSGCVHPVLSDFCMESPQLAGKTAAEQGALIAESLASLLPNDGTPAAVGFSLYVWSRPALEAAARALSSLRPDILLFAGGPEVTSGIVASLKHPFRYLLSGEGESSAVALLTAWRKSESVSESVLAPNRCVATDPAKLSSPWLDGTLSACEGFSAHRGALWELARGCPYSCSYCYESRGEKRIRAFLLERLEKELEHFTKNGVERVFVLDPTYNASRDRALKLLDLIEKKTSGIHFHFEVRAELLDKDLVNAFSRIPCSLQIGLQSSNPDVLKAVNRPSDLKTFSRRIAMLNDSGVVFGLDLMYGLPGDTLSSFRTSLDYAISLYPNNLEIFRLSVLPGTALYDDASALGLVFQKDPPYSVESTSKCAPQDLAKAASLARACDVFYSQGRAVTWFLSLLRVLKLKPSQFFQDFSAYLASSGDDGSREYSHAEAQAMQIEFCRTKLREKGKGSLENLMADIVALNGAWTRALAEGETSRLQLSWHPEDLFSGDAMDLEFFLENVCMEACEVTVFPGPEGPDIEIE</sequence>